<dbReference type="NCBIfam" id="TIGR00099">
    <property type="entry name" value="Cof-subfamily"/>
    <property type="match status" value="1"/>
</dbReference>
<keyword evidence="1" id="KW-0378">Hydrolase</keyword>
<proteinExistence type="predicted"/>
<dbReference type="InterPro" id="IPR036412">
    <property type="entry name" value="HAD-like_sf"/>
</dbReference>
<dbReference type="PROSITE" id="PS01228">
    <property type="entry name" value="COF_1"/>
    <property type="match status" value="1"/>
</dbReference>
<reference evidence="1 2" key="1">
    <citation type="submission" date="2018-01" db="EMBL/GenBank/DDBJ databases">
        <title>Draft genome sequences of six Vibrio diazotrophicus strains isolated from deep-sea sediments of the Baltic Sea.</title>
        <authorList>
            <person name="Castillo D."/>
            <person name="Vandieken V."/>
            <person name="Chiang O."/>
            <person name="Middelboe M."/>
        </authorList>
    </citation>
    <scope>NUCLEOTIDE SEQUENCE [LARGE SCALE GENOMIC DNA]</scope>
    <source>
        <strain evidence="1 2">60.27F</strain>
    </source>
</reference>
<comment type="caution">
    <text evidence="1">The sequence shown here is derived from an EMBL/GenBank/DDBJ whole genome shotgun (WGS) entry which is preliminary data.</text>
</comment>
<dbReference type="AlphaFoldDB" id="A0A2J8HYV3"/>
<dbReference type="GO" id="GO:0000287">
    <property type="term" value="F:magnesium ion binding"/>
    <property type="evidence" value="ECO:0007669"/>
    <property type="project" value="UniProtKB-ARBA"/>
</dbReference>
<dbReference type="SFLD" id="SFLDS00003">
    <property type="entry name" value="Haloacid_Dehalogenase"/>
    <property type="match status" value="1"/>
</dbReference>
<dbReference type="Pfam" id="PF08282">
    <property type="entry name" value="Hydrolase_3"/>
    <property type="match status" value="1"/>
</dbReference>
<dbReference type="PANTHER" id="PTHR10000">
    <property type="entry name" value="PHOSPHOSERINE PHOSPHATASE"/>
    <property type="match status" value="1"/>
</dbReference>
<dbReference type="PANTHER" id="PTHR10000:SF53">
    <property type="entry name" value="5-AMINO-6-(5-PHOSPHO-D-RIBITYLAMINO)URACIL PHOSPHATASE YBJI-RELATED"/>
    <property type="match status" value="1"/>
</dbReference>
<dbReference type="InterPro" id="IPR000150">
    <property type="entry name" value="Cof"/>
</dbReference>
<evidence type="ECO:0000313" key="2">
    <source>
        <dbReference type="Proteomes" id="UP000236449"/>
    </source>
</evidence>
<dbReference type="SFLD" id="SFLDG01140">
    <property type="entry name" value="C2.B:_Phosphomannomutase_and_P"/>
    <property type="match status" value="1"/>
</dbReference>
<dbReference type="RefSeq" id="WP_102966790.1">
    <property type="nucleotide sequence ID" value="NZ_POSK01000011.1"/>
</dbReference>
<protein>
    <submittedName>
        <fullName evidence="1">HAD family hydrolase</fullName>
    </submittedName>
</protein>
<dbReference type="NCBIfam" id="TIGR01484">
    <property type="entry name" value="HAD-SF-IIB"/>
    <property type="match status" value="1"/>
</dbReference>
<dbReference type="Gene3D" id="3.30.1240.10">
    <property type="match status" value="1"/>
</dbReference>
<dbReference type="InterPro" id="IPR023214">
    <property type="entry name" value="HAD_sf"/>
</dbReference>
<dbReference type="Gene3D" id="3.40.50.1000">
    <property type="entry name" value="HAD superfamily/HAD-like"/>
    <property type="match status" value="1"/>
</dbReference>
<dbReference type="EMBL" id="POSK01000011">
    <property type="protein sequence ID" value="PNI03434.1"/>
    <property type="molecule type" value="Genomic_DNA"/>
</dbReference>
<dbReference type="GO" id="GO:0016791">
    <property type="term" value="F:phosphatase activity"/>
    <property type="evidence" value="ECO:0007669"/>
    <property type="project" value="UniProtKB-ARBA"/>
</dbReference>
<evidence type="ECO:0000313" key="1">
    <source>
        <dbReference type="EMBL" id="PNI03434.1"/>
    </source>
</evidence>
<accession>A0A2J8HYV3</accession>
<name>A0A2J8HYV3_VIBDI</name>
<dbReference type="GO" id="GO:0005829">
    <property type="term" value="C:cytosol"/>
    <property type="evidence" value="ECO:0007669"/>
    <property type="project" value="TreeGrafter"/>
</dbReference>
<dbReference type="Proteomes" id="UP000236449">
    <property type="component" value="Unassembled WGS sequence"/>
</dbReference>
<dbReference type="InterPro" id="IPR006379">
    <property type="entry name" value="HAD-SF_hydro_IIB"/>
</dbReference>
<dbReference type="SUPFAM" id="SSF56784">
    <property type="entry name" value="HAD-like"/>
    <property type="match status" value="1"/>
</dbReference>
<dbReference type="OrthoDB" id="3180855at2"/>
<organism evidence="1 2">
    <name type="scientific">Vibrio diazotrophicus</name>
    <dbReference type="NCBI Taxonomy" id="685"/>
    <lineage>
        <taxon>Bacteria</taxon>
        <taxon>Pseudomonadati</taxon>
        <taxon>Pseudomonadota</taxon>
        <taxon>Gammaproteobacteria</taxon>
        <taxon>Vibrionales</taxon>
        <taxon>Vibrionaceae</taxon>
        <taxon>Vibrio</taxon>
    </lineage>
</organism>
<dbReference type="CDD" id="cd07518">
    <property type="entry name" value="HAD_YbiV-Like"/>
    <property type="match status" value="1"/>
</dbReference>
<dbReference type="SFLD" id="SFLDG01144">
    <property type="entry name" value="C2.B.4:_PGP_Like"/>
    <property type="match status" value="1"/>
</dbReference>
<sequence length="268" mass="30136">MSQRNIKFIATDMDGTLLNGRGQLDPEFFTLHPKLVEKNIIFAAASGRQYYSLLDTFSDVKDQIMFIAENGTLVMHKGQELYSLPLDSAVINDLITSARSIDGAHIVLCGKRSAYIETEDQRAREEVQKYYHRCEIVEDLTTIEDDFLKVAICHFEGSEKHVFPVINPAFGDTQKVVISAKIWLDVMNPAASKGDAIAYLQNQLGFTSQETMSFGDYFNDVEMLQASYHSYAVENAHEEVKSFARFSAPSNEDSGVLVVLKELLKELD</sequence>
<gene>
    <name evidence="1" type="ORF">C1N32_16390</name>
</gene>